<organism evidence="1 2">
    <name type="scientific">Halodesulfovibrio aestuarii</name>
    <dbReference type="NCBI Taxonomy" id="126333"/>
    <lineage>
        <taxon>Bacteria</taxon>
        <taxon>Pseudomonadati</taxon>
        <taxon>Thermodesulfobacteriota</taxon>
        <taxon>Desulfovibrionia</taxon>
        <taxon>Desulfovibrionales</taxon>
        <taxon>Desulfovibrionaceae</taxon>
        <taxon>Halodesulfovibrio</taxon>
    </lineage>
</organism>
<gene>
    <name evidence="1" type="ORF">SAMN05660830_01147</name>
</gene>
<comment type="caution">
    <text evidence="1">The sequence shown here is derived from an EMBL/GenBank/DDBJ whole genome shotgun (WGS) entry which is preliminary data.</text>
</comment>
<dbReference type="EMBL" id="FQZR01000002">
    <property type="protein sequence ID" value="SHI83544.1"/>
    <property type="molecule type" value="Genomic_DNA"/>
</dbReference>
<name>A0A8G2FHD6_9BACT</name>
<accession>A0A8G2FHD6</accession>
<dbReference type="AlphaFoldDB" id="A0A8G2FHD6"/>
<evidence type="ECO:0000313" key="1">
    <source>
        <dbReference type="EMBL" id="SHI83544.1"/>
    </source>
</evidence>
<reference evidence="1 2" key="1">
    <citation type="submission" date="2016-11" db="EMBL/GenBank/DDBJ databases">
        <authorList>
            <person name="Varghese N."/>
            <person name="Submissions S."/>
        </authorList>
    </citation>
    <scope>NUCLEOTIDE SEQUENCE [LARGE SCALE GENOMIC DNA]</scope>
    <source>
        <strain evidence="1 2">DSM 17919</strain>
    </source>
</reference>
<sequence>MMVVKKYTQGTKDNINSIANTFYYVRKMYVRASTVVWEYIYVIVGYDLLQALFEVGFIERTVYVYKNYTVDRGLLLRLYIFHSVFVTRYHPKLAALLYLTKIVRIAHFGICFA</sequence>
<proteinExistence type="predicted"/>
<dbReference type="Proteomes" id="UP000184001">
    <property type="component" value="Unassembled WGS sequence"/>
</dbReference>
<evidence type="ECO:0000313" key="2">
    <source>
        <dbReference type="Proteomes" id="UP000184001"/>
    </source>
</evidence>
<protein>
    <submittedName>
        <fullName evidence="1">Uncharacterized protein</fullName>
    </submittedName>
</protein>